<dbReference type="PANTHER" id="PTHR24223">
    <property type="entry name" value="ATP-BINDING CASSETTE SUB-FAMILY C"/>
    <property type="match status" value="1"/>
</dbReference>
<dbReference type="PROSITE" id="PS00211">
    <property type="entry name" value="ABC_TRANSPORTER_1"/>
    <property type="match status" value="2"/>
</dbReference>
<feature type="transmembrane region" description="Helical" evidence="9">
    <location>
        <begin position="469"/>
        <end position="488"/>
    </location>
</feature>
<dbReference type="InterPro" id="IPR050173">
    <property type="entry name" value="ABC_transporter_C-like"/>
</dbReference>
<dbReference type="GO" id="GO:0140359">
    <property type="term" value="F:ABC-type transporter activity"/>
    <property type="evidence" value="ECO:0007669"/>
    <property type="project" value="InterPro"/>
</dbReference>
<evidence type="ECO:0000256" key="1">
    <source>
        <dbReference type="ARBA" id="ARBA00004141"/>
    </source>
</evidence>
<evidence type="ECO:0000256" key="8">
    <source>
        <dbReference type="SAM" id="MobiDB-lite"/>
    </source>
</evidence>
<feature type="transmembrane region" description="Helical" evidence="9">
    <location>
        <begin position="21"/>
        <end position="44"/>
    </location>
</feature>
<feature type="compositionally biased region" description="Acidic residues" evidence="8">
    <location>
        <begin position="541"/>
        <end position="554"/>
    </location>
</feature>
<organism evidence="12 13">
    <name type="scientific">Laodelphax striatellus</name>
    <name type="common">Small brown planthopper</name>
    <name type="synonym">Delphax striatella</name>
    <dbReference type="NCBI Taxonomy" id="195883"/>
    <lineage>
        <taxon>Eukaryota</taxon>
        <taxon>Metazoa</taxon>
        <taxon>Ecdysozoa</taxon>
        <taxon>Arthropoda</taxon>
        <taxon>Hexapoda</taxon>
        <taxon>Insecta</taxon>
        <taxon>Pterygota</taxon>
        <taxon>Neoptera</taxon>
        <taxon>Paraneoptera</taxon>
        <taxon>Hemiptera</taxon>
        <taxon>Auchenorrhyncha</taxon>
        <taxon>Fulgoroidea</taxon>
        <taxon>Delphacidae</taxon>
        <taxon>Criomorphinae</taxon>
        <taxon>Laodelphax</taxon>
    </lineage>
</organism>
<dbReference type="InterPro" id="IPR036640">
    <property type="entry name" value="ABC1_TM_sf"/>
</dbReference>
<keyword evidence="6 9" id="KW-1133">Transmembrane helix</keyword>
<protein>
    <submittedName>
        <fullName evidence="12">Uncharacterized protein</fullName>
    </submittedName>
</protein>
<feature type="compositionally biased region" description="Gly residues" evidence="8">
    <location>
        <begin position="905"/>
        <end position="915"/>
    </location>
</feature>
<dbReference type="SUPFAM" id="SSF52540">
    <property type="entry name" value="P-loop containing nucleoside triphosphate hydrolases"/>
    <property type="match status" value="2"/>
</dbReference>
<dbReference type="InterPro" id="IPR011527">
    <property type="entry name" value="ABC1_TM_dom"/>
</dbReference>
<dbReference type="Pfam" id="PF00664">
    <property type="entry name" value="ABC_membrane"/>
    <property type="match status" value="2"/>
</dbReference>
<name>A0A482XA54_LAOST</name>
<reference evidence="12 13" key="1">
    <citation type="journal article" date="2017" name="Gigascience">
        <title>Genome sequence of the small brown planthopper, Laodelphax striatellus.</title>
        <authorList>
            <person name="Zhu J."/>
            <person name="Jiang F."/>
            <person name="Wang X."/>
            <person name="Yang P."/>
            <person name="Bao Y."/>
            <person name="Zhao W."/>
            <person name="Wang W."/>
            <person name="Lu H."/>
            <person name="Wang Q."/>
            <person name="Cui N."/>
            <person name="Li J."/>
            <person name="Chen X."/>
            <person name="Luo L."/>
            <person name="Yu J."/>
            <person name="Kang L."/>
            <person name="Cui F."/>
        </authorList>
    </citation>
    <scope>NUCLEOTIDE SEQUENCE [LARGE SCALE GENOMIC DNA]</scope>
    <source>
        <strain evidence="12">Lst14</strain>
    </source>
</reference>
<dbReference type="FunFam" id="3.40.50.300:FF:000838">
    <property type="entry name" value="ABC multidrug transporter (Eurofung)"/>
    <property type="match status" value="1"/>
</dbReference>
<dbReference type="PROSITE" id="PS50929">
    <property type="entry name" value="ABC_TM1F"/>
    <property type="match status" value="2"/>
</dbReference>
<dbReference type="Pfam" id="PF00005">
    <property type="entry name" value="ABC_tran"/>
    <property type="match status" value="2"/>
</dbReference>
<feature type="compositionally biased region" description="Polar residues" evidence="8">
    <location>
        <begin position="932"/>
        <end position="946"/>
    </location>
</feature>
<dbReference type="SMART" id="SM00382">
    <property type="entry name" value="AAA"/>
    <property type="match status" value="2"/>
</dbReference>
<accession>A0A482XA54</accession>
<evidence type="ECO:0000259" key="10">
    <source>
        <dbReference type="PROSITE" id="PS50893"/>
    </source>
</evidence>
<keyword evidence="13" id="KW-1185">Reference proteome</keyword>
<dbReference type="InterPro" id="IPR027417">
    <property type="entry name" value="P-loop_NTPase"/>
</dbReference>
<dbReference type="CDD" id="cd03244">
    <property type="entry name" value="ABCC_MRP_domain2"/>
    <property type="match status" value="1"/>
</dbReference>
<dbReference type="InterPro" id="IPR017871">
    <property type="entry name" value="ABC_transporter-like_CS"/>
</dbReference>
<dbReference type="CDD" id="cd18602">
    <property type="entry name" value="ABC_6TM_SUR1_D2_like"/>
    <property type="match status" value="1"/>
</dbReference>
<keyword evidence="3 9" id="KW-0812">Transmembrane</keyword>
<evidence type="ECO:0000313" key="13">
    <source>
        <dbReference type="Proteomes" id="UP000291343"/>
    </source>
</evidence>
<feature type="transmembrane region" description="Helical" evidence="9">
    <location>
        <begin position="56"/>
        <end position="80"/>
    </location>
</feature>
<dbReference type="OrthoDB" id="6500128at2759"/>
<feature type="transmembrane region" description="Helical" evidence="9">
    <location>
        <begin position="314"/>
        <end position="336"/>
    </location>
</feature>
<feature type="compositionally biased region" description="Polar residues" evidence="8">
    <location>
        <begin position="972"/>
        <end position="983"/>
    </location>
</feature>
<evidence type="ECO:0000256" key="9">
    <source>
        <dbReference type="SAM" id="Phobius"/>
    </source>
</evidence>
<feature type="region of interest" description="Disordered" evidence="8">
    <location>
        <begin position="515"/>
        <end position="561"/>
    </location>
</feature>
<feature type="transmembrane region" description="Helical" evidence="9">
    <location>
        <begin position="173"/>
        <end position="193"/>
    </location>
</feature>
<gene>
    <name evidence="12" type="ORF">LSTR_LSTR001489</name>
</gene>
<dbReference type="EMBL" id="QKKF02014716">
    <property type="protein sequence ID" value="RZF42694.1"/>
    <property type="molecule type" value="Genomic_DNA"/>
</dbReference>
<dbReference type="InterPro" id="IPR003593">
    <property type="entry name" value="AAA+_ATPase"/>
</dbReference>
<feature type="transmembrane region" description="Helical" evidence="9">
    <location>
        <begin position="1321"/>
        <end position="1341"/>
    </location>
</feature>
<feature type="domain" description="ABC transmembrane type-1" evidence="11">
    <location>
        <begin position="166"/>
        <end position="485"/>
    </location>
</feature>
<dbReference type="InParanoid" id="A0A482XA54"/>
<comment type="subcellular location">
    <subcellularLocation>
        <location evidence="1">Membrane</location>
        <topology evidence="1">Multi-pass membrane protein</topology>
    </subcellularLocation>
</comment>
<evidence type="ECO:0000256" key="3">
    <source>
        <dbReference type="ARBA" id="ARBA00022692"/>
    </source>
</evidence>
<dbReference type="GO" id="GO:0016020">
    <property type="term" value="C:membrane"/>
    <property type="evidence" value="ECO:0007669"/>
    <property type="project" value="UniProtKB-SubCell"/>
</dbReference>
<dbReference type="GO" id="GO:0005524">
    <property type="term" value="F:ATP binding"/>
    <property type="evidence" value="ECO:0007669"/>
    <property type="project" value="UniProtKB-KW"/>
</dbReference>
<evidence type="ECO:0000313" key="12">
    <source>
        <dbReference type="EMBL" id="RZF42694.1"/>
    </source>
</evidence>
<feature type="transmembrane region" description="Helical" evidence="9">
    <location>
        <begin position="239"/>
        <end position="256"/>
    </location>
</feature>
<dbReference type="Gene3D" id="1.20.1560.10">
    <property type="entry name" value="ABC transporter type 1, transmembrane domain"/>
    <property type="match status" value="2"/>
</dbReference>
<feature type="transmembrane region" description="Helical" evidence="9">
    <location>
        <begin position="1104"/>
        <end position="1122"/>
    </location>
</feature>
<feature type="region of interest" description="Disordered" evidence="8">
    <location>
        <begin position="869"/>
        <end position="889"/>
    </location>
</feature>
<dbReference type="Gene3D" id="3.40.50.300">
    <property type="entry name" value="P-loop containing nucleotide triphosphate hydrolases"/>
    <property type="match status" value="2"/>
</dbReference>
<dbReference type="PROSITE" id="PS50893">
    <property type="entry name" value="ABC_TRANSPORTER_2"/>
    <property type="match status" value="2"/>
</dbReference>
<feature type="domain" description="ABC transporter" evidence="10">
    <location>
        <begin position="566"/>
        <end position="792"/>
    </location>
</feature>
<dbReference type="FunFam" id="1.20.1560.10:FF:000010">
    <property type="entry name" value="Multidrug resistance-associated ABC transporter"/>
    <property type="match status" value="1"/>
</dbReference>
<dbReference type="SMR" id="A0A482XA54"/>
<feature type="transmembrane region" description="Helical" evidence="9">
    <location>
        <begin position="342"/>
        <end position="361"/>
    </location>
</feature>
<evidence type="ECO:0000259" key="11">
    <source>
        <dbReference type="PROSITE" id="PS50929"/>
    </source>
</evidence>
<sequence>MVMWFLAQGLYYSLTPGTKNCRPIVTCTGLAWLSCGVAKLVMFFVTMATNHTAEHILPLTLISSAFLSLALAFDDLFAAFNRLERDNKEELSEGDDLAAYRHDTVSWHSRVTFFWMTSLLSAGYARPLEMEDLGSLPIRERAAIQAESITRNLWLCYAQLYIKNFLFGGVLKLIGDFAGFVSPLGIAALVRYIEHLYSENSEMKSDGRMSVIESLNSTVSVNEGDVVQPLTVSRLMSNGYVVSVVVLLSALAQATFSQASTHVLSVEGVRLKTALQALVYCKTLKLSGSSARQDEGAVGGSSLLSEDVYSVMSCFWIGHYVWAIPLKVIILIWLVYRQLGVSAVIGAVSCVALLTPLQFVIGKLMTTNTKKITEYTDRRLWQTNEVLQGIRLVKLHAWEDSFCSRILKTRGEELKRLDQDSLYWALITFLTHTSSALTAMVTLISWHLIGDDKLNAADLFSALALFNQLTVPLFILPIAVPIILSAIISTKRLETFLNLPEVAQVIPSVKTDISRGVSSDTTATDEPKQRKDSSFGLVDITEAEEEEDEEEEGEETKRVEPSCDAVTVDRAVFSHTKEHEEAIRVDRVTIAKGKLTAVVGKVGSGKTSFLLALLGEMNCISGSVSWDRNCTIAYVSQKPWLINASLRANILFGRVYRERRFRRVIAATALQPDIDLLPEGDLTHIGEKGIGLSGGQRQRVAIARAFYSRANVLLLDDPLSALDFSTANHVFEQGIKRLVARGRRTIVMVTCTTHFVTHSDMVLVVDEGRVRMVANGGLTALSDWGGGCWDGGTGGCEGEDSRTARERWRLVRLVSRVGMQLRLRPPGWISAHYISLPMDDPIVFVPLRRRLGTFSGSRYLTHDLLLPTDECGGDSNEEGGSRVAQRRHNNDHRLLNALLGRIGGGGSGGGGGGGRHSSLRRAAAANHRQVLRATSLQMATEGASNSRPPPRGNGFLQVVRQSSSPDIHRPRSQNMDVGLSSQSHPGGLAKQMFAMQARRSEVSVGPNEHRGLQRLISNVSEYSDYDDDNLDFEQDLEPHLSQEERAYGEIADRVYATYASACGKMLCIAYLLSTVAWQGLRVCTDFWLSNWANRKSSDDQTIRYLLVYTALSLVSVVLSLLSNGVGQFCASRARATLHSSMLQQLLRVPLQHFQCTPLGTLISRFSTDTAIIDKKIGTSLQRLMQFLLLCFSAILVNSIVTPWFILIAVPISLVYYVIQKFYRQSSRELQRLDCLSRSPVLSHYAETLQGLETIRAFAQQNRFTEVFYARLDSHTNALLIFHSANRWLGIALDYLGAMIVFLAMLVSCLTATFLPEAVSPALVGLAINYTLLVPIYLNWVVKFLADVEACMGAVERVSRTMASPTENYREHCKAPTNWPENGEILFQNVSLKYESESECVITNLSLHIPAGQKVGICGRTGSGKSSLVMSLFGVVSVSEGAILIDGVNLTSVPLCQLRSQLAVIPQDVILFSGTVRENLDLEGKYTDDQLWQSLEVAQLKDIVKNEFGGLDGAIQEGGVNMSAGQRQLMCVARAALSGAKCVILDEATSAMDETTERKLMAAAREAFADRTVLSVAHRIFTLLDFDRVIVMEGGRIVEDGPPDVLRARSMGIFSSMLKAAGDKQGANATGD</sequence>
<comment type="caution">
    <text evidence="12">The sequence shown here is derived from an EMBL/GenBank/DDBJ whole genome shotgun (WGS) entry which is preliminary data.</text>
</comment>
<evidence type="ECO:0000256" key="4">
    <source>
        <dbReference type="ARBA" id="ARBA00022741"/>
    </source>
</evidence>
<evidence type="ECO:0000256" key="6">
    <source>
        <dbReference type="ARBA" id="ARBA00022989"/>
    </source>
</evidence>
<dbReference type="PANTHER" id="PTHR24223:SF461">
    <property type="entry name" value="ATP-BINDING CASSETTE SUB-FAMILY C MEMBER SUR"/>
    <property type="match status" value="1"/>
</dbReference>
<dbReference type="SUPFAM" id="SSF90123">
    <property type="entry name" value="ABC transporter transmembrane region"/>
    <property type="match status" value="2"/>
</dbReference>
<dbReference type="CDD" id="cd03250">
    <property type="entry name" value="ABCC_MRP_domain1"/>
    <property type="match status" value="1"/>
</dbReference>
<feature type="transmembrane region" description="Helical" evidence="9">
    <location>
        <begin position="1294"/>
        <end position="1315"/>
    </location>
</feature>
<keyword evidence="7 9" id="KW-0472">Membrane</keyword>
<feature type="region of interest" description="Disordered" evidence="8">
    <location>
        <begin position="905"/>
        <end position="983"/>
    </location>
</feature>
<feature type="domain" description="ABC transporter" evidence="10">
    <location>
        <begin position="1384"/>
        <end position="1618"/>
    </location>
</feature>
<evidence type="ECO:0000256" key="5">
    <source>
        <dbReference type="ARBA" id="ARBA00022840"/>
    </source>
</evidence>
<dbReference type="InterPro" id="IPR003439">
    <property type="entry name" value="ABC_transporter-like_ATP-bd"/>
</dbReference>
<dbReference type="Proteomes" id="UP000291343">
    <property type="component" value="Unassembled WGS sequence"/>
</dbReference>
<feature type="transmembrane region" description="Helical" evidence="9">
    <location>
        <begin position="422"/>
        <end position="449"/>
    </location>
</feature>
<feature type="domain" description="ABC transmembrane type-1" evidence="11">
    <location>
        <begin position="1068"/>
        <end position="1349"/>
    </location>
</feature>
<evidence type="ECO:0000256" key="2">
    <source>
        <dbReference type="ARBA" id="ARBA00022448"/>
    </source>
</evidence>
<dbReference type="STRING" id="195883.A0A482XA54"/>
<dbReference type="GO" id="GO:0016887">
    <property type="term" value="F:ATP hydrolysis activity"/>
    <property type="evidence" value="ECO:0007669"/>
    <property type="project" value="InterPro"/>
</dbReference>
<dbReference type="FunFam" id="1.20.1560.10:FF:000006">
    <property type="entry name" value="ATP-binding cassette, sub-family C (CFTR/MRP), member 9"/>
    <property type="match status" value="1"/>
</dbReference>
<proteinExistence type="predicted"/>
<feature type="transmembrane region" description="Helical" evidence="9">
    <location>
        <begin position="1186"/>
        <end position="1218"/>
    </location>
</feature>
<keyword evidence="5" id="KW-0067">ATP-binding</keyword>
<keyword evidence="4" id="KW-0547">Nucleotide-binding</keyword>
<evidence type="ECO:0000256" key="7">
    <source>
        <dbReference type="ARBA" id="ARBA00023136"/>
    </source>
</evidence>
<keyword evidence="2" id="KW-0813">Transport</keyword>